<dbReference type="InterPro" id="IPR014710">
    <property type="entry name" value="RmlC-like_jellyroll"/>
</dbReference>
<dbReference type="Gene3D" id="1.10.287.130">
    <property type="match status" value="1"/>
</dbReference>
<evidence type="ECO:0000256" key="1">
    <source>
        <dbReference type="ARBA" id="ARBA00000085"/>
    </source>
</evidence>
<comment type="catalytic activity">
    <reaction evidence="1">
        <text>ATP + protein L-histidine = ADP + protein N-phospho-L-histidine.</text>
        <dbReference type="EC" id="2.7.13.3"/>
    </reaction>
</comment>
<dbReference type="InterPro" id="IPR001789">
    <property type="entry name" value="Sig_transdc_resp-reg_receiver"/>
</dbReference>
<dbReference type="AlphaFoldDB" id="A0A0J1HIL4"/>
<dbReference type="InterPro" id="IPR018490">
    <property type="entry name" value="cNMP-bd_dom_sf"/>
</dbReference>
<dbReference type="Gene3D" id="2.60.120.10">
    <property type="entry name" value="Jelly Rolls"/>
    <property type="match status" value="1"/>
</dbReference>
<dbReference type="InterPro" id="IPR004358">
    <property type="entry name" value="Sig_transdc_His_kin-like_C"/>
</dbReference>
<dbReference type="PROSITE" id="PS50042">
    <property type="entry name" value="CNMP_BINDING_3"/>
    <property type="match status" value="1"/>
</dbReference>
<evidence type="ECO:0000259" key="5">
    <source>
        <dbReference type="PROSITE" id="PS50042"/>
    </source>
</evidence>
<dbReference type="SUPFAM" id="SSF47384">
    <property type="entry name" value="Homodimeric domain of signal transducing histidine kinase"/>
    <property type="match status" value="1"/>
</dbReference>
<organism evidence="8 9">
    <name type="scientific">Photobacterium ganghwense</name>
    <dbReference type="NCBI Taxonomy" id="320778"/>
    <lineage>
        <taxon>Bacteria</taxon>
        <taxon>Pseudomonadati</taxon>
        <taxon>Pseudomonadota</taxon>
        <taxon>Gammaproteobacteria</taxon>
        <taxon>Vibrionales</taxon>
        <taxon>Vibrionaceae</taxon>
        <taxon>Photobacterium</taxon>
    </lineage>
</organism>
<gene>
    <name evidence="8" type="ORF">ABT57_01515</name>
</gene>
<name>A0A0J1HIL4_9GAMM</name>
<dbReference type="PROSITE" id="PS50109">
    <property type="entry name" value="HIS_KIN"/>
    <property type="match status" value="1"/>
</dbReference>
<dbReference type="PANTHER" id="PTHR43065:SF48">
    <property type="entry name" value="HISTIDINE KINASE"/>
    <property type="match status" value="1"/>
</dbReference>
<comment type="caution">
    <text evidence="8">The sequence shown here is derived from an EMBL/GenBank/DDBJ whole genome shotgun (WGS) entry which is preliminary data.</text>
</comment>
<evidence type="ECO:0000313" key="9">
    <source>
        <dbReference type="Proteomes" id="UP000035909"/>
    </source>
</evidence>
<evidence type="ECO:0000256" key="3">
    <source>
        <dbReference type="ARBA" id="ARBA00022553"/>
    </source>
</evidence>
<dbReference type="EMBL" id="LDOU01000002">
    <property type="protein sequence ID" value="KLV11458.1"/>
    <property type="molecule type" value="Genomic_DNA"/>
</dbReference>
<accession>A0A0J1HIL4</accession>
<dbReference type="InterPro" id="IPR003661">
    <property type="entry name" value="HisK_dim/P_dom"/>
</dbReference>
<dbReference type="InterPro" id="IPR003594">
    <property type="entry name" value="HATPase_dom"/>
</dbReference>
<dbReference type="InterPro" id="IPR036890">
    <property type="entry name" value="HATPase_C_sf"/>
</dbReference>
<feature type="domain" description="Cyclic nucleotide-binding" evidence="5">
    <location>
        <begin position="203"/>
        <end position="304"/>
    </location>
</feature>
<dbReference type="SUPFAM" id="SSF51206">
    <property type="entry name" value="cAMP-binding domain-like"/>
    <property type="match status" value="1"/>
</dbReference>
<dbReference type="SUPFAM" id="SSF52172">
    <property type="entry name" value="CheY-like"/>
    <property type="match status" value="1"/>
</dbReference>
<evidence type="ECO:0000259" key="6">
    <source>
        <dbReference type="PROSITE" id="PS50109"/>
    </source>
</evidence>
<dbReference type="STRING" id="320778.ABT57_01515"/>
<dbReference type="PANTHER" id="PTHR43065">
    <property type="entry name" value="SENSOR HISTIDINE KINASE"/>
    <property type="match status" value="1"/>
</dbReference>
<dbReference type="Pfam" id="PF00027">
    <property type="entry name" value="cNMP_binding"/>
    <property type="match status" value="1"/>
</dbReference>
<dbReference type="Gene3D" id="3.40.50.2300">
    <property type="match status" value="1"/>
</dbReference>
<dbReference type="InterPro" id="IPR005467">
    <property type="entry name" value="His_kinase_dom"/>
</dbReference>
<feature type="modified residue" description="4-aspartylphosphate" evidence="4">
    <location>
        <position position="61"/>
    </location>
</feature>
<protein>
    <recommendedName>
        <fullName evidence="2">histidine kinase</fullName>
        <ecNumber evidence="2">2.7.13.3</ecNumber>
    </recommendedName>
</protein>
<dbReference type="RefSeq" id="WP_047883416.1">
    <property type="nucleotide sequence ID" value="NZ_CP071325.1"/>
</dbReference>
<evidence type="ECO:0000256" key="4">
    <source>
        <dbReference type="PROSITE-ProRule" id="PRU00169"/>
    </source>
</evidence>
<dbReference type="OrthoDB" id="9772100at2"/>
<dbReference type="PATRIC" id="fig|320778.3.peg.321"/>
<dbReference type="Proteomes" id="UP000035909">
    <property type="component" value="Unassembled WGS sequence"/>
</dbReference>
<proteinExistence type="predicted"/>
<evidence type="ECO:0000259" key="7">
    <source>
        <dbReference type="PROSITE" id="PS50110"/>
    </source>
</evidence>
<dbReference type="InterPro" id="IPR011006">
    <property type="entry name" value="CheY-like_superfamily"/>
</dbReference>
<dbReference type="InterPro" id="IPR036097">
    <property type="entry name" value="HisK_dim/P_sf"/>
</dbReference>
<dbReference type="InterPro" id="IPR000595">
    <property type="entry name" value="cNMP-bd_dom"/>
</dbReference>
<reference evidence="8 9" key="1">
    <citation type="submission" date="2015-05" db="EMBL/GenBank/DDBJ databases">
        <title>Photobacterium galathea sp. nov.</title>
        <authorList>
            <person name="Machado H."/>
            <person name="Gram L."/>
        </authorList>
    </citation>
    <scope>NUCLEOTIDE SEQUENCE [LARGE SCALE GENOMIC DNA]</scope>
    <source>
        <strain evidence="8 9">DSM 22954</strain>
    </source>
</reference>
<evidence type="ECO:0000313" key="8">
    <source>
        <dbReference type="EMBL" id="KLV11458.1"/>
    </source>
</evidence>
<dbReference type="GO" id="GO:0000155">
    <property type="term" value="F:phosphorelay sensor kinase activity"/>
    <property type="evidence" value="ECO:0007669"/>
    <property type="project" value="InterPro"/>
</dbReference>
<keyword evidence="9" id="KW-1185">Reference proteome</keyword>
<dbReference type="EC" id="2.7.13.3" evidence="2"/>
<dbReference type="Gene3D" id="3.30.565.10">
    <property type="entry name" value="Histidine kinase-like ATPase, C-terminal domain"/>
    <property type="match status" value="1"/>
</dbReference>
<feature type="domain" description="Histidine kinase" evidence="6">
    <location>
        <begin position="471"/>
        <end position="655"/>
    </location>
</feature>
<dbReference type="CDD" id="cd00038">
    <property type="entry name" value="CAP_ED"/>
    <property type="match status" value="1"/>
</dbReference>
<dbReference type="PROSITE" id="PS50110">
    <property type="entry name" value="RESPONSE_REGULATORY"/>
    <property type="match status" value="1"/>
</dbReference>
<sequence>MNNFAIVCLDDDPRIVERLNQELTGFADLFDIFNAYSLNEAHEVLRDIDQGGQRVAMVICDNDLGADKGVDFLIALAQYPASQQARSVLLNDKPQLDVIMQAVNEGRLHYCLNKPWSQQELRQVLIKELTSFILKHPDEDWLRYSQVLDHRRILNAHIERQMNRFRSGFIQDTSTLDDASLAKQVSDALHEFFAGNDEDRARRTYSEHHLLTQEGEPNRFLWFITEGEVALYKKDEHGCRHEVVRVGPGHLVGGMSFVTGENSFSTGVTLCQTSVIKLDRNLFNKVMHSRSELLPLFTNLLLRNFNRRLQGSIKTELRLQQTLKSLDEAYHQLIEKEKMAMLGQLVAGVAHELNNPVSAILRGSDTLKQTIGKLTHTSLSEINQERGHIIMQRAMQSRPLSTSETRQRAKDLEPAVGDRQLARKAVQMGIDDADHLNQWLLPQKGDLAMVMGEWEHYYQMGNFLRSINVCAQRIADLVKSLKSYARQDDETLHSVDIHEGLEDTLVIFENKLKRHTLIKEYAQLPPLTCQPIALQQVWTNLISNALDAITEPGEIRVITRLSQPFASENPNAPGAAQPEQAAIEVVIEDNGKGIPPEEQQKIFELNYTTKREGNFGLGIGLSVCQQIIHQHNGTIRVESEPGQYTRMIVTLPLEDVTKKEAS</sequence>
<dbReference type="SMART" id="SM00387">
    <property type="entry name" value="HATPase_c"/>
    <property type="match status" value="1"/>
</dbReference>
<dbReference type="Pfam" id="PF02518">
    <property type="entry name" value="HATPase_c"/>
    <property type="match status" value="1"/>
</dbReference>
<evidence type="ECO:0000256" key="2">
    <source>
        <dbReference type="ARBA" id="ARBA00012438"/>
    </source>
</evidence>
<dbReference type="CDD" id="cd00082">
    <property type="entry name" value="HisKA"/>
    <property type="match status" value="1"/>
</dbReference>
<dbReference type="PRINTS" id="PR00344">
    <property type="entry name" value="BCTRLSENSOR"/>
</dbReference>
<feature type="domain" description="Response regulatory" evidence="7">
    <location>
        <begin position="5"/>
        <end position="129"/>
    </location>
</feature>
<dbReference type="SUPFAM" id="SSF55874">
    <property type="entry name" value="ATPase domain of HSP90 chaperone/DNA topoisomerase II/histidine kinase"/>
    <property type="match status" value="1"/>
</dbReference>
<keyword evidence="3 4" id="KW-0597">Phosphoprotein</keyword>